<gene>
    <name evidence="1" type="ORF">HanXRQr2_Chr04g0167191</name>
</gene>
<dbReference type="AlphaFoldDB" id="A0A9K3NSG3"/>
<sequence length="76" mass="8701">MGIVAHFGWNLQISQQCKKRKSVFIFDLNVTTAFVKMSASVSPLLGFCFALFKKPLNFVSWVLISLHFEDKLSFSR</sequence>
<reference evidence="1" key="1">
    <citation type="journal article" date="2017" name="Nature">
        <title>The sunflower genome provides insights into oil metabolism, flowering and Asterid evolution.</title>
        <authorList>
            <person name="Badouin H."/>
            <person name="Gouzy J."/>
            <person name="Grassa C.J."/>
            <person name="Murat F."/>
            <person name="Staton S.E."/>
            <person name="Cottret L."/>
            <person name="Lelandais-Briere C."/>
            <person name="Owens G.L."/>
            <person name="Carrere S."/>
            <person name="Mayjonade B."/>
            <person name="Legrand L."/>
            <person name="Gill N."/>
            <person name="Kane N.C."/>
            <person name="Bowers J.E."/>
            <person name="Hubner S."/>
            <person name="Bellec A."/>
            <person name="Berard A."/>
            <person name="Berges H."/>
            <person name="Blanchet N."/>
            <person name="Boniface M.C."/>
            <person name="Brunel D."/>
            <person name="Catrice O."/>
            <person name="Chaidir N."/>
            <person name="Claudel C."/>
            <person name="Donnadieu C."/>
            <person name="Faraut T."/>
            <person name="Fievet G."/>
            <person name="Helmstetter N."/>
            <person name="King M."/>
            <person name="Knapp S.J."/>
            <person name="Lai Z."/>
            <person name="Le Paslier M.C."/>
            <person name="Lippi Y."/>
            <person name="Lorenzon L."/>
            <person name="Mandel J.R."/>
            <person name="Marage G."/>
            <person name="Marchand G."/>
            <person name="Marquand E."/>
            <person name="Bret-Mestries E."/>
            <person name="Morien E."/>
            <person name="Nambeesan S."/>
            <person name="Nguyen T."/>
            <person name="Pegot-Espagnet P."/>
            <person name="Pouilly N."/>
            <person name="Raftis F."/>
            <person name="Sallet E."/>
            <person name="Schiex T."/>
            <person name="Thomas J."/>
            <person name="Vandecasteele C."/>
            <person name="Vares D."/>
            <person name="Vear F."/>
            <person name="Vautrin S."/>
            <person name="Crespi M."/>
            <person name="Mangin B."/>
            <person name="Burke J.M."/>
            <person name="Salse J."/>
            <person name="Munos S."/>
            <person name="Vincourt P."/>
            <person name="Rieseberg L.H."/>
            <person name="Langlade N.B."/>
        </authorList>
    </citation>
    <scope>NUCLEOTIDE SEQUENCE</scope>
    <source>
        <tissue evidence="1">Leaves</tissue>
    </source>
</reference>
<protein>
    <submittedName>
        <fullName evidence="1">Uncharacterized protein</fullName>
    </submittedName>
</protein>
<comment type="caution">
    <text evidence="1">The sequence shown here is derived from an EMBL/GenBank/DDBJ whole genome shotgun (WGS) entry which is preliminary data.</text>
</comment>
<evidence type="ECO:0000313" key="2">
    <source>
        <dbReference type="Proteomes" id="UP000215914"/>
    </source>
</evidence>
<evidence type="ECO:0000313" key="1">
    <source>
        <dbReference type="EMBL" id="KAF5810245.1"/>
    </source>
</evidence>
<dbReference type="Proteomes" id="UP000215914">
    <property type="component" value="Unassembled WGS sequence"/>
</dbReference>
<dbReference type="EMBL" id="MNCJ02000319">
    <property type="protein sequence ID" value="KAF5810245.1"/>
    <property type="molecule type" value="Genomic_DNA"/>
</dbReference>
<accession>A0A9K3NSG3</accession>
<organism evidence="1 2">
    <name type="scientific">Helianthus annuus</name>
    <name type="common">Common sunflower</name>
    <dbReference type="NCBI Taxonomy" id="4232"/>
    <lineage>
        <taxon>Eukaryota</taxon>
        <taxon>Viridiplantae</taxon>
        <taxon>Streptophyta</taxon>
        <taxon>Embryophyta</taxon>
        <taxon>Tracheophyta</taxon>
        <taxon>Spermatophyta</taxon>
        <taxon>Magnoliopsida</taxon>
        <taxon>eudicotyledons</taxon>
        <taxon>Gunneridae</taxon>
        <taxon>Pentapetalae</taxon>
        <taxon>asterids</taxon>
        <taxon>campanulids</taxon>
        <taxon>Asterales</taxon>
        <taxon>Asteraceae</taxon>
        <taxon>Asteroideae</taxon>
        <taxon>Heliantheae alliance</taxon>
        <taxon>Heliantheae</taxon>
        <taxon>Helianthus</taxon>
    </lineage>
</organism>
<keyword evidence="2" id="KW-1185">Reference proteome</keyword>
<name>A0A9K3NSG3_HELAN</name>
<reference evidence="1" key="2">
    <citation type="submission" date="2020-06" db="EMBL/GenBank/DDBJ databases">
        <title>Helianthus annuus Genome sequencing and assembly Release 2.</title>
        <authorList>
            <person name="Gouzy J."/>
            <person name="Langlade N."/>
            <person name="Munos S."/>
        </authorList>
    </citation>
    <scope>NUCLEOTIDE SEQUENCE</scope>
    <source>
        <tissue evidence="1">Leaves</tissue>
    </source>
</reference>
<dbReference type="Gramene" id="mRNA:HanXRQr2_Chr04g0167191">
    <property type="protein sequence ID" value="CDS:HanXRQr2_Chr04g0167191.1"/>
    <property type="gene ID" value="HanXRQr2_Chr04g0167191"/>
</dbReference>
<proteinExistence type="predicted"/>